<protein>
    <submittedName>
        <fullName evidence="4">Membrane protease YdiL, CAAX protease family</fullName>
    </submittedName>
</protein>
<keyword evidence="4" id="KW-0645">Protease</keyword>
<dbReference type="GO" id="GO:0006508">
    <property type="term" value="P:proteolysis"/>
    <property type="evidence" value="ECO:0007669"/>
    <property type="project" value="UniProtKB-KW"/>
</dbReference>
<proteinExistence type="predicted"/>
<dbReference type="AlphaFoldDB" id="A0A1I6IY49"/>
<keyword evidence="2" id="KW-1133">Transmembrane helix</keyword>
<keyword evidence="5" id="KW-1185">Reference proteome</keyword>
<gene>
    <name evidence="4" type="ORF">SAMN04487947_3852</name>
</gene>
<dbReference type="GO" id="GO:0080120">
    <property type="term" value="P:CAAX-box protein maturation"/>
    <property type="evidence" value="ECO:0007669"/>
    <property type="project" value="UniProtKB-ARBA"/>
</dbReference>
<evidence type="ECO:0000259" key="3">
    <source>
        <dbReference type="Pfam" id="PF02517"/>
    </source>
</evidence>
<feature type="transmembrane region" description="Helical" evidence="2">
    <location>
        <begin position="100"/>
        <end position="122"/>
    </location>
</feature>
<evidence type="ECO:0000313" key="5">
    <source>
        <dbReference type="Proteomes" id="UP000198531"/>
    </source>
</evidence>
<evidence type="ECO:0000313" key="4">
    <source>
        <dbReference type="EMBL" id="SFR71561.1"/>
    </source>
</evidence>
<dbReference type="Proteomes" id="UP000198531">
    <property type="component" value="Unassembled WGS sequence"/>
</dbReference>
<feature type="region of interest" description="Disordered" evidence="1">
    <location>
        <begin position="1"/>
        <end position="58"/>
    </location>
</feature>
<name>A0A1I6IY49_9EURY</name>
<reference evidence="5" key="1">
    <citation type="submission" date="2016-10" db="EMBL/GenBank/DDBJ databases">
        <authorList>
            <person name="Varghese N."/>
            <person name="Submissions S."/>
        </authorList>
    </citation>
    <scope>NUCLEOTIDE SEQUENCE [LARGE SCALE GENOMIC DNA]</scope>
    <source>
        <strain evidence="5">CGMCC 1.7736</strain>
    </source>
</reference>
<feature type="compositionally biased region" description="Basic and acidic residues" evidence="1">
    <location>
        <begin position="1"/>
        <end position="56"/>
    </location>
</feature>
<dbReference type="EMBL" id="FOYT01000005">
    <property type="protein sequence ID" value="SFR71561.1"/>
    <property type="molecule type" value="Genomic_DNA"/>
</dbReference>
<keyword evidence="2" id="KW-0812">Transmembrane</keyword>
<feature type="transmembrane region" description="Helical" evidence="2">
    <location>
        <begin position="252"/>
        <end position="270"/>
    </location>
</feature>
<feature type="domain" description="CAAX prenyl protease 2/Lysostaphin resistance protein A-like" evidence="3">
    <location>
        <begin position="186"/>
        <end position="289"/>
    </location>
</feature>
<feature type="transmembrane region" description="Helical" evidence="2">
    <location>
        <begin position="184"/>
        <end position="204"/>
    </location>
</feature>
<feature type="transmembrane region" description="Helical" evidence="2">
    <location>
        <begin position="143"/>
        <end position="164"/>
    </location>
</feature>
<dbReference type="OrthoDB" id="28575at2157"/>
<accession>A0A1I6IY49</accession>
<feature type="transmembrane region" description="Helical" evidence="2">
    <location>
        <begin position="277"/>
        <end position="294"/>
    </location>
</feature>
<dbReference type="InterPro" id="IPR003675">
    <property type="entry name" value="Rce1/LyrA-like_dom"/>
</dbReference>
<evidence type="ECO:0000256" key="1">
    <source>
        <dbReference type="SAM" id="MobiDB-lite"/>
    </source>
</evidence>
<organism evidence="4 5">
    <name type="scientific">Halogeometricum rufum</name>
    <dbReference type="NCBI Taxonomy" id="553469"/>
    <lineage>
        <taxon>Archaea</taxon>
        <taxon>Methanobacteriati</taxon>
        <taxon>Methanobacteriota</taxon>
        <taxon>Stenosarchaea group</taxon>
        <taxon>Halobacteria</taxon>
        <taxon>Halobacteriales</taxon>
        <taxon>Haloferacaceae</taxon>
        <taxon>Halogeometricum</taxon>
    </lineage>
</organism>
<dbReference type="PANTHER" id="PTHR35797">
    <property type="entry name" value="PROTEASE-RELATED"/>
    <property type="match status" value="1"/>
</dbReference>
<evidence type="ECO:0000256" key="2">
    <source>
        <dbReference type="SAM" id="Phobius"/>
    </source>
</evidence>
<dbReference type="STRING" id="553469.SAMN04487947_3852"/>
<dbReference type="InterPro" id="IPR042150">
    <property type="entry name" value="MmRce1-like"/>
</dbReference>
<feature type="transmembrane region" description="Helical" evidence="2">
    <location>
        <begin position="216"/>
        <end position="232"/>
    </location>
</feature>
<feature type="transmembrane region" description="Helical" evidence="2">
    <location>
        <begin position="300"/>
        <end position="319"/>
    </location>
</feature>
<sequence>MDDTRGVDDGGRNDDNGRSDGDGGRNDDNGRSDGDGGRNDDNGRSDGDDGRGRDGQVARLRGRGVGSPWAFPVVYLGWTYAWWALVVASGESVWSFPNVAFFLVGGLSPVIAGLGLTWLASGRTGLRDLWRRLTDVRRVRPRWWAAALLVYPALNLVVAGVGLVTGVTDAPLEVAGLDRLLDPIGLFGLLAFSLLLPLPEEVGLRGYWLDRLQARWTALVASLVLGVTWAAWHVPLLFMEGYYSTTTFQPEPVPFLGSIVFGAVLYTWLYNNTGRSLLVVVAFHFSGNLAGELVGLTPALYGYGFAATAVAALFVTVWWGGGTLRRGEEPVSDPA</sequence>
<keyword evidence="4" id="KW-0378">Hydrolase</keyword>
<keyword evidence="2" id="KW-0472">Membrane</keyword>
<dbReference type="RefSeq" id="WP_177232705.1">
    <property type="nucleotide sequence ID" value="NZ_FOYT01000005.1"/>
</dbReference>
<dbReference type="Pfam" id="PF02517">
    <property type="entry name" value="Rce1-like"/>
    <property type="match status" value="1"/>
</dbReference>
<dbReference type="GO" id="GO:0004175">
    <property type="term" value="F:endopeptidase activity"/>
    <property type="evidence" value="ECO:0007669"/>
    <property type="project" value="UniProtKB-ARBA"/>
</dbReference>
<dbReference type="PANTHER" id="PTHR35797:SF1">
    <property type="entry name" value="PROTEASE"/>
    <property type="match status" value="1"/>
</dbReference>
<feature type="transmembrane region" description="Helical" evidence="2">
    <location>
        <begin position="69"/>
        <end position="88"/>
    </location>
</feature>